<evidence type="ECO:0000259" key="1">
    <source>
        <dbReference type="Pfam" id="PF10551"/>
    </source>
</evidence>
<dbReference type="Proteomes" id="UP000233551">
    <property type="component" value="Unassembled WGS sequence"/>
</dbReference>
<keyword evidence="3" id="KW-1185">Reference proteome</keyword>
<reference evidence="2 3" key="1">
    <citation type="submission" date="2017-11" db="EMBL/GenBank/DDBJ databases">
        <title>De-novo sequencing of pomegranate (Punica granatum L.) genome.</title>
        <authorList>
            <person name="Akparov Z."/>
            <person name="Amiraslanov A."/>
            <person name="Hajiyeva S."/>
            <person name="Abbasov M."/>
            <person name="Kaur K."/>
            <person name="Hamwieh A."/>
            <person name="Solovyev V."/>
            <person name="Salamov A."/>
            <person name="Braich B."/>
            <person name="Kosarev P."/>
            <person name="Mahmoud A."/>
            <person name="Hajiyev E."/>
            <person name="Babayeva S."/>
            <person name="Izzatullayeva V."/>
            <person name="Mammadov A."/>
            <person name="Mammadov A."/>
            <person name="Sharifova S."/>
            <person name="Ojaghi J."/>
            <person name="Eynullazada K."/>
            <person name="Bayramov B."/>
            <person name="Abdulazimova A."/>
            <person name="Shahmuradov I."/>
        </authorList>
    </citation>
    <scope>NUCLEOTIDE SEQUENCE [LARGE SCALE GENOMIC DNA]</scope>
    <source>
        <strain evidence="3">cv. AG2017</strain>
        <tissue evidence="2">Leaf</tissue>
    </source>
</reference>
<protein>
    <recommendedName>
        <fullName evidence="1">MULE transposase domain-containing protein</fullName>
    </recommendedName>
</protein>
<sequence length="235" mass="27753">MKIDEVRNGDAEFLMAYLYRKQVSDPAFFVRYTRDPKGRLEKLFWCDGISRVNYSRFAHVLVLDTTYKTNKYGIPLVVLAGVNHHRRTVPFGCVLVVNEKEETFIWILEQLIEAENGTRPIKSVIPDARHRLCLWHLMRNVMVNGGESFLASFKKCIYRCRTPKYFDQAWNEVVEQHGEPDEKWAQDLYADREKWSETFLRGQFFASTWSTQRCGSMHMTLKKVLKQKLTLYRLV</sequence>
<dbReference type="STRING" id="22663.A0A2I0KWN2"/>
<feature type="domain" description="MULE transposase" evidence="1">
    <location>
        <begin position="60"/>
        <end position="113"/>
    </location>
</feature>
<dbReference type="PANTHER" id="PTHR47718">
    <property type="entry name" value="OS01G0519700 PROTEIN"/>
    <property type="match status" value="1"/>
</dbReference>
<evidence type="ECO:0000313" key="2">
    <source>
        <dbReference type="EMBL" id="PKI72877.1"/>
    </source>
</evidence>
<dbReference type="EMBL" id="PGOL01000306">
    <property type="protein sequence ID" value="PKI72877.1"/>
    <property type="molecule type" value="Genomic_DNA"/>
</dbReference>
<gene>
    <name evidence="2" type="ORF">CRG98_006745</name>
</gene>
<accession>A0A2I0KWN2</accession>
<dbReference type="Pfam" id="PF10551">
    <property type="entry name" value="MULE"/>
    <property type="match status" value="1"/>
</dbReference>
<dbReference type="InterPro" id="IPR018289">
    <property type="entry name" value="MULE_transposase_dom"/>
</dbReference>
<name>A0A2I0KWN2_PUNGR</name>
<proteinExistence type="predicted"/>
<evidence type="ECO:0000313" key="3">
    <source>
        <dbReference type="Proteomes" id="UP000233551"/>
    </source>
</evidence>
<comment type="caution">
    <text evidence="2">The sequence shown here is derived from an EMBL/GenBank/DDBJ whole genome shotgun (WGS) entry which is preliminary data.</text>
</comment>
<organism evidence="2 3">
    <name type="scientific">Punica granatum</name>
    <name type="common">Pomegranate</name>
    <dbReference type="NCBI Taxonomy" id="22663"/>
    <lineage>
        <taxon>Eukaryota</taxon>
        <taxon>Viridiplantae</taxon>
        <taxon>Streptophyta</taxon>
        <taxon>Embryophyta</taxon>
        <taxon>Tracheophyta</taxon>
        <taxon>Spermatophyta</taxon>
        <taxon>Magnoliopsida</taxon>
        <taxon>eudicotyledons</taxon>
        <taxon>Gunneridae</taxon>
        <taxon>Pentapetalae</taxon>
        <taxon>rosids</taxon>
        <taxon>malvids</taxon>
        <taxon>Myrtales</taxon>
        <taxon>Lythraceae</taxon>
        <taxon>Punica</taxon>
    </lineage>
</organism>
<dbReference type="AlphaFoldDB" id="A0A2I0KWN2"/>
<dbReference type="PANTHER" id="PTHR47718:SF15">
    <property type="entry name" value="PROTEIN FAR1-RELATED SEQUENCE 5-LIKE"/>
    <property type="match status" value="1"/>
</dbReference>